<organism evidence="2 3">
    <name type="scientific">Stackebrandtia albiflava</name>
    <dbReference type="NCBI Taxonomy" id="406432"/>
    <lineage>
        <taxon>Bacteria</taxon>
        <taxon>Bacillati</taxon>
        <taxon>Actinomycetota</taxon>
        <taxon>Actinomycetes</taxon>
        <taxon>Glycomycetales</taxon>
        <taxon>Glycomycetaceae</taxon>
        <taxon>Stackebrandtia</taxon>
    </lineage>
</organism>
<dbReference type="AlphaFoldDB" id="A0A562VE31"/>
<name>A0A562VE31_9ACTN</name>
<reference evidence="2 3" key="1">
    <citation type="journal article" date="2013" name="Stand. Genomic Sci.">
        <title>Genomic Encyclopedia of Type Strains, Phase I: The one thousand microbial genomes (KMG-I) project.</title>
        <authorList>
            <person name="Kyrpides N.C."/>
            <person name="Woyke T."/>
            <person name="Eisen J.A."/>
            <person name="Garrity G."/>
            <person name="Lilburn T.G."/>
            <person name="Beck B.J."/>
            <person name="Whitman W.B."/>
            <person name="Hugenholtz P."/>
            <person name="Klenk H.P."/>
        </authorList>
    </citation>
    <scope>NUCLEOTIDE SEQUENCE [LARGE SCALE GENOMIC DNA]</scope>
    <source>
        <strain evidence="2 3">DSM 45044</strain>
    </source>
</reference>
<dbReference type="Proteomes" id="UP000321617">
    <property type="component" value="Unassembled WGS sequence"/>
</dbReference>
<keyword evidence="1" id="KW-0472">Membrane</keyword>
<sequence length="92" mass="9994">MARRTRTRHGVAAAGGCDDTDTVKLSKPAALFLAGLAVFMVFEWTMLAFNLAEGHPTAFYVVHGVLIGGNIVLAVVVAAIVWRAWAAERRRR</sequence>
<protein>
    <submittedName>
        <fullName evidence="2">Uncharacterized protein</fullName>
    </submittedName>
</protein>
<feature type="transmembrane region" description="Helical" evidence="1">
    <location>
        <begin position="58"/>
        <end position="82"/>
    </location>
</feature>
<keyword evidence="3" id="KW-1185">Reference proteome</keyword>
<evidence type="ECO:0000256" key="1">
    <source>
        <dbReference type="SAM" id="Phobius"/>
    </source>
</evidence>
<feature type="transmembrane region" description="Helical" evidence="1">
    <location>
        <begin position="30"/>
        <end position="52"/>
    </location>
</feature>
<accession>A0A562VE31</accession>
<dbReference type="NCBIfam" id="NF046117">
    <property type="entry name" value="SCO4848_fam"/>
    <property type="match status" value="1"/>
</dbReference>
<dbReference type="EMBL" id="VLLL01000005">
    <property type="protein sequence ID" value="TWJ16146.1"/>
    <property type="molecule type" value="Genomic_DNA"/>
</dbReference>
<gene>
    <name evidence="2" type="ORF">LX16_1870</name>
</gene>
<keyword evidence="1" id="KW-0812">Transmembrane</keyword>
<evidence type="ECO:0000313" key="3">
    <source>
        <dbReference type="Proteomes" id="UP000321617"/>
    </source>
</evidence>
<dbReference type="InterPro" id="IPR058061">
    <property type="entry name" value="SCO4848-like"/>
</dbReference>
<keyword evidence="1" id="KW-1133">Transmembrane helix</keyword>
<evidence type="ECO:0000313" key="2">
    <source>
        <dbReference type="EMBL" id="TWJ16146.1"/>
    </source>
</evidence>
<proteinExistence type="predicted"/>
<dbReference type="Pfam" id="PF26606">
    <property type="entry name" value="SCO4848"/>
    <property type="match status" value="1"/>
</dbReference>
<comment type="caution">
    <text evidence="2">The sequence shown here is derived from an EMBL/GenBank/DDBJ whole genome shotgun (WGS) entry which is preliminary data.</text>
</comment>